<accession>A0ABX0S4X9</accession>
<dbReference type="Gene3D" id="2.60.40.10">
    <property type="entry name" value="Immunoglobulins"/>
    <property type="match status" value="4"/>
</dbReference>
<feature type="domain" description="Ig-like" evidence="2">
    <location>
        <begin position="362"/>
        <end position="467"/>
    </location>
</feature>
<reference evidence="3" key="1">
    <citation type="submission" date="2018-05" db="EMBL/GenBank/DDBJ databases">
        <authorList>
            <person name="Pedro S.L.S."/>
            <person name="Freitas R.C."/>
            <person name="Barreto A.S."/>
            <person name="Lima A.O.S."/>
        </authorList>
    </citation>
    <scope>NUCLEOTIDE SEQUENCE</scope>
    <source>
        <strain evidence="3">BP203</strain>
        <tissue evidence="3">Muscle</tissue>
    </source>
</reference>
<evidence type="ECO:0000256" key="1">
    <source>
        <dbReference type="ARBA" id="ARBA00023319"/>
    </source>
</evidence>
<comment type="caution">
    <text evidence="3">The sequence shown here is derived from an EMBL/GenBank/DDBJ whole genome shotgun (WGS) entry which is preliminary data.</text>
</comment>
<dbReference type="CDD" id="cd05768">
    <property type="entry name" value="IgC1_CH3_IgAGD_CH4_IgAEM"/>
    <property type="match status" value="1"/>
</dbReference>
<dbReference type="InterPro" id="IPR050380">
    <property type="entry name" value="Immune_Resp_Modulators"/>
</dbReference>
<protein>
    <recommendedName>
        <fullName evidence="2">Ig-like domain-containing protein</fullName>
    </recommendedName>
</protein>
<evidence type="ECO:0000313" key="3">
    <source>
        <dbReference type="EMBL" id="NIG60182.1"/>
    </source>
</evidence>
<organism evidence="3 4">
    <name type="scientific">Pontoporia blainvillei</name>
    <name type="common">Franciscana</name>
    <name type="synonym">Delphinus blainvillei</name>
    <dbReference type="NCBI Taxonomy" id="48723"/>
    <lineage>
        <taxon>Eukaryota</taxon>
        <taxon>Metazoa</taxon>
        <taxon>Chordata</taxon>
        <taxon>Craniata</taxon>
        <taxon>Vertebrata</taxon>
        <taxon>Euteleostomi</taxon>
        <taxon>Mammalia</taxon>
        <taxon>Eutheria</taxon>
        <taxon>Laurasiatheria</taxon>
        <taxon>Artiodactyla</taxon>
        <taxon>Whippomorpha</taxon>
        <taxon>Cetacea</taxon>
        <taxon>Odontoceti</taxon>
        <taxon>Pontoporiidae</taxon>
        <taxon>Pontoporia</taxon>
    </lineage>
</organism>
<feature type="domain" description="Ig-like" evidence="2">
    <location>
        <begin position="125"/>
        <end position="233"/>
    </location>
</feature>
<dbReference type="SMART" id="SM00407">
    <property type="entry name" value="IGc1"/>
    <property type="match status" value="4"/>
</dbReference>
<feature type="domain" description="Ig-like" evidence="2">
    <location>
        <begin position="22"/>
        <end position="116"/>
    </location>
</feature>
<dbReference type="InterPro" id="IPR013783">
    <property type="entry name" value="Ig-like_fold"/>
</dbReference>
<name>A0ABX0S4X9_PONBL</name>
<dbReference type="InterPro" id="IPR036179">
    <property type="entry name" value="Ig-like_dom_sf"/>
</dbReference>
<dbReference type="Pfam" id="PF07654">
    <property type="entry name" value="C1-set"/>
    <property type="match status" value="4"/>
</dbReference>
<dbReference type="PANTHER" id="PTHR23411">
    <property type="entry name" value="TAPASIN"/>
    <property type="match status" value="1"/>
</dbReference>
<evidence type="ECO:0000313" key="4">
    <source>
        <dbReference type="Proteomes" id="UP001165941"/>
    </source>
</evidence>
<keyword evidence="1" id="KW-0393">Immunoglobulin domain</keyword>
<dbReference type="InterPro" id="IPR007110">
    <property type="entry name" value="Ig-like_dom"/>
</dbReference>
<dbReference type="InterPro" id="IPR003006">
    <property type="entry name" value="Ig/MHC_CS"/>
</dbReference>
<dbReference type="EMBL" id="PGGH01161943">
    <property type="protein sequence ID" value="NIG60182.1"/>
    <property type="molecule type" value="Genomic_DNA"/>
</dbReference>
<sequence>MGASPEANTDPCPVPTASIRGPSVYPLRSCCTSVTNATTMTLGCLVMGYFPGPVTVTWDTASLNRSTLTFPAIQNLSSSLYTTSSQVTVSGKWSKQKFTCSVAHTASSTTTTKAVTGCTKNFTDPTVKLFYSSCDPRGDTHTTIQLLCFISGYTPGKIKVTWLVDGREATDVFPHTGPERVEGKLASTSSELNITQGQWVSQLTYTCRVTYYGFTYDNHARRCTAESEPRGVSAYLSPPTPLDLYVSKSPKITCLVVDLASPKDITLTWSRENKDVVYPDPLITKSQFNGTVTVTSTLPVDVNDWLKGETYHCKVTHPHLPKEILRSISKGPGEPQAERRWAGPPGGAWLTTHLSAGERMIPEVYVFPPPKEELKTKVKVTLTCLIQNFFPADISVWWLRNGTPMQADQHTSTRPHKVRSPTPGFSAYFIYSHLVVRWADWEQKSEFTCQVAHEALPGSKTLKRSMSIDLGK</sequence>
<dbReference type="InterPro" id="IPR003597">
    <property type="entry name" value="Ig_C1-set"/>
</dbReference>
<evidence type="ECO:0000259" key="2">
    <source>
        <dbReference type="PROSITE" id="PS50835"/>
    </source>
</evidence>
<keyword evidence="4" id="KW-1185">Reference proteome</keyword>
<dbReference type="PROSITE" id="PS50835">
    <property type="entry name" value="IG_LIKE"/>
    <property type="match status" value="4"/>
</dbReference>
<proteinExistence type="predicted"/>
<dbReference type="Proteomes" id="UP001165941">
    <property type="component" value="Unassembled WGS sequence"/>
</dbReference>
<dbReference type="PROSITE" id="PS00290">
    <property type="entry name" value="IG_MHC"/>
    <property type="match status" value="2"/>
</dbReference>
<feature type="domain" description="Ig-like" evidence="2">
    <location>
        <begin position="239"/>
        <end position="329"/>
    </location>
</feature>
<gene>
    <name evidence="3" type="ORF">BU61_7752</name>
</gene>
<dbReference type="SUPFAM" id="SSF48726">
    <property type="entry name" value="Immunoglobulin"/>
    <property type="match status" value="4"/>
</dbReference>